<evidence type="ECO:0000313" key="2">
    <source>
        <dbReference type="EMBL" id="AEE51339.1"/>
    </source>
</evidence>
<gene>
    <name evidence="2" type="ordered locus">Halhy_3484</name>
</gene>
<keyword evidence="3" id="KW-1185">Reference proteome</keyword>
<dbReference type="eggNOG" id="COG4636">
    <property type="taxonomic scope" value="Bacteria"/>
</dbReference>
<evidence type="ECO:0000259" key="1">
    <source>
        <dbReference type="Pfam" id="PF05685"/>
    </source>
</evidence>
<accession>F4KWJ9</accession>
<dbReference type="InterPro" id="IPR008538">
    <property type="entry name" value="Uma2"/>
</dbReference>
<dbReference type="AlphaFoldDB" id="F4KWJ9"/>
<dbReference type="HOGENOM" id="CLU_076312_6_0_10"/>
<dbReference type="SUPFAM" id="SSF52980">
    <property type="entry name" value="Restriction endonuclease-like"/>
    <property type="match status" value="1"/>
</dbReference>
<protein>
    <recommendedName>
        <fullName evidence="1">Putative restriction endonuclease domain-containing protein</fullName>
    </recommendedName>
</protein>
<feature type="domain" description="Putative restriction endonuclease" evidence="1">
    <location>
        <begin position="27"/>
        <end position="192"/>
    </location>
</feature>
<dbReference type="PANTHER" id="PTHR36558:SF1">
    <property type="entry name" value="RESTRICTION ENDONUCLEASE DOMAIN-CONTAINING PROTEIN-RELATED"/>
    <property type="match status" value="1"/>
</dbReference>
<dbReference type="EMBL" id="CP002691">
    <property type="protein sequence ID" value="AEE51339.1"/>
    <property type="molecule type" value="Genomic_DNA"/>
</dbReference>
<dbReference type="CDD" id="cd06260">
    <property type="entry name" value="DUF820-like"/>
    <property type="match status" value="1"/>
</dbReference>
<reference key="2">
    <citation type="submission" date="2011-04" db="EMBL/GenBank/DDBJ databases">
        <title>Complete sequence of chromosome of Haliscomenobacter hydrossis DSM 1100.</title>
        <authorList>
            <consortium name="US DOE Joint Genome Institute (JGI-PGF)"/>
            <person name="Lucas S."/>
            <person name="Han J."/>
            <person name="Lapidus A."/>
            <person name="Bruce D."/>
            <person name="Goodwin L."/>
            <person name="Pitluck S."/>
            <person name="Peters L."/>
            <person name="Kyrpides N."/>
            <person name="Mavromatis K."/>
            <person name="Ivanova N."/>
            <person name="Ovchinnikova G."/>
            <person name="Pagani I."/>
            <person name="Daligault H."/>
            <person name="Detter J.C."/>
            <person name="Han C."/>
            <person name="Land M."/>
            <person name="Hauser L."/>
            <person name="Markowitz V."/>
            <person name="Cheng J.-F."/>
            <person name="Hugenholtz P."/>
            <person name="Woyke T."/>
            <person name="Wu D."/>
            <person name="Verbarg S."/>
            <person name="Frueling A."/>
            <person name="Brambilla E."/>
            <person name="Klenk H.-P."/>
            <person name="Eisen J.A."/>
        </authorList>
    </citation>
    <scope>NUCLEOTIDE SEQUENCE</scope>
    <source>
        <strain>DSM 1100</strain>
    </source>
</reference>
<dbReference type="PANTHER" id="PTHR36558">
    <property type="entry name" value="GLR1098 PROTEIN"/>
    <property type="match status" value="1"/>
</dbReference>
<name>F4KWJ9_HALH1</name>
<dbReference type="InterPro" id="IPR011335">
    <property type="entry name" value="Restrct_endonuc-II-like"/>
</dbReference>
<evidence type="ECO:0000313" key="3">
    <source>
        <dbReference type="Proteomes" id="UP000008461"/>
    </source>
</evidence>
<organism evidence="2 3">
    <name type="scientific">Haliscomenobacter hydrossis (strain ATCC 27775 / DSM 1100 / LMG 10767 / O)</name>
    <dbReference type="NCBI Taxonomy" id="760192"/>
    <lineage>
        <taxon>Bacteria</taxon>
        <taxon>Pseudomonadati</taxon>
        <taxon>Bacteroidota</taxon>
        <taxon>Saprospiria</taxon>
        <taxon>Saprospirales</taxon>
        <taxon>Haliscomenobacteraceae</taxon>
        <taxon>Haliscomenobacter</taxon>
    </lineage>
</organism>
<dbReference type="OrthoDB" id="668969at2"/>
<reference evidence="2 3" key="1">
    <citation type="journal article" date="2011" name="Stand. Genomic Sci.">
        <title>Complete genome sequence of Haliscomenobacter hydrossis type strain (O).</title>
        <authorList>
            <consortium name="US DOE Joint Genome Institute (JGI-PGF)"/>
            <person name="Daligault H."/>
            <person name="Lapidus A."/>
            <person name="Zeytun A."/>
            <person name="Nolan M."/>
            <person name="Lucas S."/>
            <person name="Del Rio T.G."/>
            <person name="Tice H."/>
            <person name="Cheng J.F."/>
            <person name="Tapia R."/>
            <person name="Han C."/>
            <person name="Goodwin L."/>
            <person name="Pitluck S."/>
            <person name="Liolios K."/>
            <person name="Pagani I."/>
            <person name="Ivanova N."/>
            <person name="Huntemann M."/>
            <person name="Mavromatis K."/>
            <person name="Mikhailova N."/>
            <person name="Pati A."/>
            <person name="Chen A."/>
            <person name="Palaniappan K."/>
            <person name="Land M."/>
            <person name="Hauser L."/>
            <person name="Brambilla E.M."/>
            <person name="Rohde M."/>
            <person name="Verbarg S."/>
            <person name="Goker M."/>
            <person name="Bristow J."/>
            <person name="Eisen J.A."/>
            <person name="Markowitz V."/>
            <person name="Hugenholtz P."/>
            <person name="Kyrpides N.C."/>
            <person name="Klenk H.P."/>
            <person name="Woyke T."/>
        </authorList>
    </citation>
    <scope>NUCLEOTIDE SEQUENCE [LARGE SCALE GENOMIC DNA]</scope>
    <source>
        <strain evidence="3">ATCC 27775 / DSM 1100 / LMG 10767 / O</strain>
    </source>
</reference>
<dbReference type="KEGG" id="hhy:Halhy_3484"/>
<dbReference type="RefSeq" id="WP_013765879.1">
    <property type="nucleotide sequence ID" value="NC_015510.1"/>
</dbReference>
<proteinExistence type="predicted"/>
<dbReference type="Pfam" id="PF05685">
    <property type="entry name" value="Uma2"/>
    <property type="match status" value="1"/>
</dbReference>
<dbReference type="STRING" id="760192.Halhy_3484"/>
<dbReference type="Proteomes" id="UP000008461">
    <property type="component" value="Chromosome"/>
</dbReference>
<dbReference type="Gene3D" id="3.90.1570.10">
    <property type="entry name" value="tt1808, chain A"/>
    <property type="match status" value="1"/>
</dbReference>
<sequence>MGSAIAKKSDNPLANLKPKKKLRFYSLEEYLQREERALERHEYFNGTIITKHMAKGPHNIIVMNTGTALNNAIDAENKPFTVLGSNQKVYLPALNFGLYPDVLVICEEPEYWDENELLLINPLVIVEVLSKSTRSYDRGNKLREYKTLESFQEYVLIEQDKHQVETSFREEPNLWRDTIVTDPNGIVELKSIGCSITMSQIYKKVFREIG</sequence>
<dbReference type="InterPro" id="IPR012296">
    <property type="entry name" value="Nuclease_put_TT1808"/>
</dbReference>